<keyword evidence="3" id="KW-1185">Reference proteome</keyword>
<name>A0A9P8AK23_9ASCO</name>
<gene>
    <name evidence="2" type="ORF">KQ657_004379</name>
</gene>
<reference evidence="2" key="1">
    <citation type="submission" date="2021-03" db="EMBL/GenBank/DDBJ databases">
        <authorList>
            <person name="Palmer J.M."/>
        </authorList>
    </citation>
    <scope>NUCLEOTIDE SEQUENCE</scope>
    <source>
        <strain evidence="2">ARV_011</strain>
    </source>
</reference>
<dbReference type="Proteomes" id="UP000790833">
    <property type="component" value="Unassembled WGS sequence"/>
</dbReference>
<comment type="caution">
    <text evidence="2">The sequence shown here is derived from an EMBL/GenBank/DDBJ whole genome shotgun (WGS) entry which is preliminary data.</text>
</comment>
<dbReference type="OrthoDB" id="46189at2759"/>
<accession>A0A9P8AK23</accession>
<dbReference type="GeneID" id="66117753"/>
<organism evidence="2 3">
    <name type="scientific">Scheffersomyces spartinae</name>
    <dbReference type="NCBI Taxonomy" id="45513"/>
    <lineage>
        <taxon>Eukaryota</taxon>
        <taxon>Fungi</taxon>
        <taxon>Dikarya</taxon>
        <taxon>Ascomycota</taxon>
        <taxon>Saccharomycotina</taxon>
        <taxon>Pichiomycetes</taxon>
        <taxon>Debaryomycetaceae</taxon>
        <taxon>Scheffersomyces</taxon>
    </lineage>
</organism>
<protein>
    <submittedName>
        <fullName evidence="2">Uncharacterized protein</fullName>
    </submittedName>
</protein>
<dbReference type="EMBL" id="JAHMUF010000006">
    <property type="protein sequence ID" value="KAG7194702.1"/>
    <property type="molecule type" value="Genomic_DNA"/>
</dbReference>
<evidence type="ECO:0000256" key="1">
    <source>
        <dbReference type="SAM" id="MobiDB-lite"/>
    </source>
</evidence>
<proteinExistence type="predicted"/>
<dbReference type="AlphaFoldDB" id="A0A9P8AK23"/>
<evidence type="ECO:0000313" key="3">
    <source>
        <dbReference type="Proteomes" id="UP000790833"/>
    </source>
</evidence>
<dbReference type="RefSeq" id="XP_043050249.1">
    <property type="nucleotide sequence ID" value="XM_043195052.1"/>
</dbReference>
<dbReference type="Pfam" id="PF08700">
    <property type="entry name" value="VPS51_Exo84_N"/>
    <property type="match status" value="1"/>
</dbReference>
<sequence length="901" mass="103870">MSSSVLFESEAYISQPIDVIFRDLTIPQINSISKHYRQRAQEANDQLHALVGNKYRDLIEIAEDVGDMYTTANEVRDRLASLSFQNSLFINFVVPEESNANKFELLTQKWEANNIKTSQQSRILNSLINNVLIKFNLKLLSYESSPLRYTSNFIYYAKLFYTIERIFSGQLQQNALLNETFQSLKLNFVNYLEYELSNYNSSSAVIYSHDKFLKSQRLHETDLYNPQLQSVIQLNGDELFDVFEGQIDDDEDDDEISESGTVDYLEEDELKHEFYNRKLPPIVNYLISYIIIQNSNGGDCITSENTLKRFIDLRYAFMELILAAFTSKKCSSSQFDFGKLVMYLENTFNYVVQYFEVDSNDLRKYLKLYTNDWNASDLFGFKNWIDNEMVTFDYHQFLVPSSIIQTDFCPFFQLLYDFVSKSISQTLDVPEAFQVFYNFVVNLKRLELSTEDSILLKRMQSFQSAKTLNSLLDLVTDQVTNFINDHLKLLPKINYQLEEEEGASLSKGLFTSETSDLIYSDISVYLGQLDQIALSPLDDRFCDLISDWFSKFLTITNILVLSESRPNLSQPHPLSLSHLMLVLDNTDHQWDYFTSADLAREITKLETGIYQQLWGSLDQFLGSMQENISGLTTLKEFYFYLAIVLTLESNILQLSQQESSITSQLDQLSLDIYKKIIETVPTETLISDIQSISFSVSASDIPSRPSLKLSSLMYQFNLGLTCGHTYKYGKLFTKSEQFIKLKNEWMENVVGTLIESIISTEEAKLEASNDKQDSETEPEGQKQEKKETESNFDVPESDPRVESESKSDSDSTTVNYPGNTSEDSYLKRTEKYQLFANMAYLLHFSKGPLSSYKKEPLLDKLVLHINNTTELLETSTAEVILKSINEYYKSNKNLLVPILNC</sequence>
<feature type="region of interest" description="Disordered" evidence="1">
    <location>
        <begin position="764"/>
        <end position="822"/>
    </location>
</feature>
<evidence type="ECO:0000313" key="2">
    <source>
        <dbReference type="EMBL" id="KAG7194702.1"/>
    </source>
</evidence>
<feature type="compositionally biased region" description="Basic and acidic residues" evidence="1">
    <location>
        <begin position="764"/>
        <end position="789"/>
    </location>
</feature>
<feature type="compositionally biased region" description="Basic and acidic residues" evidence="1">
    <location>
        <begin position="797"/>
        <end position="809"/>
    </location>
</feature>